<reference evidence="1 2" key="1">
    <citation type="journal article" date="2015" name="Nature">
        <title>rRNA introns, odd ribosomes, and small enigmatic genomes across a large radiation of phyla.</title>
        <authorList>
            <person name="Brown C.T."/>
            <person name="Hug L.A."/>
            <person name="Thomas B.C."/>
            <person name="Sharon I."/>
            <person name="Castelle C.J."/>
            <person name="Singh A."/>
            <person name="Wilkins M.J."/>
            <person name="Williams K.H."/>
            <person name="Banfield J.F."/>
        </authorList>
    </citation>
    <scope>NUCLEOTIDE SEQUENCE [LARGE SCALE GENOMIC DNA]</scope>
</reference>
<accession>A0A0G1L477</accession>
<protein>
    <submittedName>
        <fullName evidence="1">Uncharacterized protein</fullName>
    </submittedName>
</protein>
<organism evidence="1 2">
    <name type="scientific">Candidatus Giovannonibacteria bacterium GW2011_GWA2_44_26</name>
    <dbReference type="NCBI Taxonomy" id="1618648"/>
    <lineage>
        <taxon>Bacteria</taxon>
        <taxon>Candidatus Giovannoniibacteriota</taxon>
    </lineage>
</organism>
<comment type="caution">
    <text evidence="1">The sequence shown here is derived from an EMBL/GenBank/DDBJ whole genome shotgun (WGS) entry which is preliminary data.</text>
</comment>
<dbReference type="EMBL" id="LCIT01000004">
    <property type="protein sequence ID" value="KKT63387.1"/>
    <property type="molecule type" value="Genomic_DNA"/>
</dbReference>
<evidence type="ECO:0000313" key="2">
    <source>
        <dbReference type="Proteomes" id="UP000033945"/>
    </source>
</evidence>
<sequence length="127" mass="15012">MEKYSAANKYFYSSQALNPGEEKLLNKFIFTDSTAGFQFWNRFSGQKLSPEEELMRAVLEDAIHCYQKYISSTNRGQKSLWVETQEWIFSYGYSMEPFSFETVCEVLKLNPDYLRKGLIAWKEERVK</sequence>
<evidence type="ECO:0000313" key="1">
    <source>
        <dbReference type="EMBL" id="KKT63387.1"/>
    </source>
</evidence>
<dbReference type="Proteomes" id="UP000033945">
    <property type="component" value="Unassembled WGS sequence"/>
</dbReference>
<dbReference type="AlphaFoldDB" id="A0A0G1L477"/>
<gene>
    <name evidence="1" type="ORF">UW55_C0004G0020</name>
</gene>
<proteinExistence type="predicted"/>
<name>A0A0G1L477_9BACT</name>